<dbReference type="SUPFAM" id="SSF57716">
    <property type="entry name" value="Glucocorticoid receptor-like (DNA-binding domain)"/>
    <property type="match status" value="1"/>
</dbReference>
<protein>
    <recommendedName>
        <fullName evidence="20">THAP-type domain-containing protein</fullName>
    </recommendedName>
</protein>
<dbReference type="EMBL" id="PZQS01000002">
    <property type="protein sequence ID" value="PVD36515.1"/>
    <property type="molecule type" value="Genomic_DNA"/>
</dbReference>
<dbReference type="PANTHER" id="PTHR46600">
    <property type="entry name" value="THAP DOMAIN-CONTAINING"/>
    <property type="match status" value="1"/>
</dbReference>
<feature type="region of interest" description="Disordered" evidence="14">
    <location>
        <begin position="275"/>
        <end position="330"/>
    </location>
</feature>
<dbReference type="Pfam" id="PF01391">
    <property type="entry name" value="Collagen"/>
    <property type="match status" value="2"/>
</dbReference>
<evidence type="ECO:0000256" key="8">
    <source>
        <dbReference type="ARBA" id="ARBA00023125"/>
    </source>
</evidence>
<feature type="compositionally biased region" description="Basic and acidic residues" evidence="14">
    <location>
        <begin position="1226"/>
        <end position="1248"/>
    </location>
</feature>
<dbReference type="SMART" id="SM00692">
    <property type="entry name" value="DM3"/>
    <property type="match status" value="1"/>
</dbReference>
<dbReference type="InterPro" id="IPR007110">
    <property type="entry name" value="Ig-like_dom"/>
</dbReference>
<comment type="caution">
    <text evidence="18">The sequence shown here is derived from an EMBL/GenBank/DDBJ whole genome shotgun (WGS) entry which is preliminary data.</text>
</comment>
<dbReference type="Proteomes" id="UP000245119">
    <property type="component" value="Linkage Group LG2"/>
</dbReference>
<feature type="compositionally biased region" description="Low complexity" evidence="14">
    <location>
        <begin position="1565"/>
        <end position="1575"/>
    </location>
</feature>
<feature type="compositionally biased region" description="Low complexity" evidence="14">
    <location>
        <begin position="1583"/>
        <end position="1614"/>
    </location>
</feature>
<keyword evidence="19" id="KW-1185">Reference proteome</keyword>
<dbReference type="Pfam" id="PF05485">
    <property type="entry name" value="THAP"/>
    <property type="match status" value="1"/>
</dbReference>
<dbReference type="OrthoDB" id="10032537at2759"/>
<feature type="region of interest" description="Disordered" evidence="14">
    <location>
        <begin position="934"/>
        <end position="1450"/>
    </location>
</feature>
<dbReference type="GO" id="GO:0008270">
    <property type="term" value="F:zinc ion binding"/>
    <property type="evidence" value="ECO:0007669"/>
    <property type="project" value="UniProtKB-KW"/>
</dbReference>
<feature type="compositionally biased region" description="Low complexity" evidence="14">
    <location>
        <begin position="125"/>
        <end position="137"/>
    </location>
</feature>
<feature type="compositionally biased region" description="Basic and acidic residues" evidence="14">
    <location>
        <begin position="1625"/>
        <end position="1635"/>
    </location>
</feature>
<feature type="compositionally biased region" description="Basic and acidic residues" evidence="14">
    <location>
        <begin position="1201"/>
        <end position="1214"/>
    </location>
</feature>
<evidence type="ECO:0000256" key="3">
    <source>
        <dbReference type="ARBA" id="ARBA00022723"/>
    </source>
</evidence>
<dbReference type="GO" id="GO:0043565">
    <property type="term" value="F:sequence-specific DNA binding"/>
    <property type="evidence" value="ECO:0007669"/>
    <property type="project" value="InterPro"/>
</dbReference>
<feature type="region of interest" description="Disordered" evidence="14">
    <location>
        <begin position="92"/>
        <end position="142"/>
    </location>
</feature>
<dbReference type="Gene3D" id="6.20.210.20">
    <property type="entry name" value="THAP domain"/>
    <property type="match status" value="1"/>
</dbReference>
<feature type="region of interest" description="Disordered" evidence="14">
    <location>
        <begin position="1558"/>
        <end position="1696"/>
    </location>
</feature>
<keyword evidence="5" id="KW-0862">Zinc</keyword>
<evidence type="ECO:0000256" key="5">
    <source>
        <dbReference type="ARBA" id="ARBA00022833"/>
    </source>
</evidence>
<evidence type="ECO:0000256" key="9">
    <source>
        <dbReference type="ARBA" id="ARBA00023163"/>
    </source>
</evidence>
<feature type="compositionally biased region" description="Acidic residues" evidence="14">
    <location>
        <begin position="1151"/>
        <end position="1164"/>
    </location>
</feature>
<feature type="domain" description="Ig-like" evidence="16">
    <location>
        <begin position="1709"/>
        <end position="1781"/>
    </location>
</feature>
<gene>
    <name evidence="18" type="ORF">C0Q70_03500</name>
</gene>
<feature type="compositionally biased region" description="Polar residues" evidence="14">
    <location>
        <begin position="1324"/>
        <end position="1334"/>
    </location>
</feature>
<dbReference type="GO" id="GO:0005654">
    <property type="term" value="C:nucleoplasm"/>
    <property type="evidence" value="ECO:0007669"/>
    <property type="project" value="UniProtKB-SubCell"/>
</dbReference>
<feature type="compositionally biased region" description="Low complexity" evidence="14">
    <location>
        <begin position="1653"/>
        <end position="1696"/>
    </location>
</feature>
<comment type="subcellular location">
    <subcellularLocation>
        <location evidence="1">Nucleus</location>
        <location evidence="1">Nucleoplasm</location>
    </subcellularLocation>
</comment>
<feature type="compositionally biased region" description="Low complexity" evidence="14">
    <location>
        <begin position="1637"/>
        <end position="1646"/>
    </location>
</feature>
<evidence type="ECO:0000256" key="11">
    <source>
        <dbReference type="ARBA" id="ARBA00023306"/>
    </source>
</evidence>
<feature type="compositionally biased region" description="Polar residues" evidence="14">
    <location>
        <begin position="1115"/>
        <end position="1125"/>
    </location>
</feature>
<dbReference type="PROSITE" id="PS50835">
    <property type="entry name" value="IG_LIKE"/>
    <property type="match status" value="1"/>
</dbReference>
<feature type="compositionally biased region" description="Polar residues" evidence="14">
    <location>
        <begin position="114"/>
        <end position="124"/>
    </location>
</feature>
<evidence type="ECO:0000259" key="15">
    <source>
        <dbReference type="PROSITE" id="PS50157"/>
    </source>
</evidence>
<feature type="domain" description="C2H2-type" evidence="15">
    <location>
        <begin position="645"/>
        <end position="667"/>
    </location>
</feature>
<feature type="compositionally biased region" description="Basic and acidic residues" evidence="14">
    <location>
        <begin position="97"/>
        <end position="106"/>
    </location>
</feature>
<keyword evidence="6" id="KW-0805">Transcription regulation</keyword>
<evidence type="ECO:0000256" key="7">
    <source>
        <dbReference type="ARBA" id="ARBA00023054"/>
    </source>
</evidence>
<dbReference type="InterPro" id="IPR003599">
    <property type="entry name" value="Ig_sub"/>
</dbReference>
<dbReference type="PANTHER" id="PTHR46600:SF1">
    <property type="entry name" value="THAP DOMAIN-CONTAINING PROTEIN 1"/>
    <property type="match status" value="1"/>
</dbReference>
<dbReference type="InterPro" id="IPR036179">
    <property type="entry name" value="Ig-like_dom_sf"/>
</dbReference>
<proteinExistence type="inferred from homology"/>
<evidence type="ECO:0000256" key="12">
    <source>
        <dbReference type="PROSITE-ProRule" id="PRU00042"/>
    </source>
</evidence>
<dbReference type="PROSITE" id="PS50157">
    <property type="entry name" value="ZINC_FINGER_C2H2_2"/>
    <property type="match status" value="1"/>
</dbReference>
<keyword evidence="4 12" id="KW-0863">Zinc-finger</keyword>
<evidence type="ECO:0000313" key="19">
    <source>
        <dbReference type="Proteomes" id="UP000245119"/>
    </source>
</evidence>
<feature type="compositionally biased region" description="Basic and acidic residues" evidence="14">
    <location>
        <begin position="876"/>
        <end position="892"/>
    </location>
</feature>
<evidence type="ECO:0000256" key="2">
    <source>
        <dbReference type="ARBA" id="ARBA00006177"/>
    </source>
</evidence>
<dbReference type="InterPro" id="IPR057618">
    <property type="entry name" value="Znf_POGZ/Z280C-D-like"/>
</dbReference>
<dbReference type="SMART" id="SM00980">
    <property type="entry name" value="THAP"/>
    <property type="match status" value="1"/>
</dbReference>
<keyword evidence="7" id="KW-0175">Coiled coil</keyword>
<accession>A0A2T7PSX2</accession>
<evidence type="ECO:0000259" key="16">
    <source>
        <dbReference type="PROSITE" id="PS50835"/>
    </source>
</evidence>
<evidence type="ECO:0000256" key="14">
    <source>
        <dbReference type="SAM" id="MobiDB-lite"/>
    </source>
</evidence>
<feature type="region of interest" description="Disordered" evidence="14">
    <location>
        <begin position="864"/>
        <end position="921"/>
    </location>
</feature>
<evidence type="ECO:0000256" key="6">
    <source>
        <dbReference type="ARBA" id="ARBA00023015"/>
    </source>
</evidence>
<feature type="compositionally biased region" description="Polar residues" evidence="14">
    <location>
        <begin position="950"/>
        <end position="970"/>
    </location>
</feature>
<keyword evidence="8 13" id="KW-0238">DNA-binding</keyword>
<dbReference type="Pfam" id="PF25429">
    <property type="entry name" value="zf-POGZ"/>
    <property type="match status" value="1"/>
</dbReference>
<evidence type="ECO:0000313" key="18">
    <source>
        <dbReference type="EMBL" id="PVD36515.1"/>
    </source>
</evidence>
<organism evidence="18 19">
    <name type="scientific">Pomacea canaliculata</name>
    <name type="common">Golden apple snail</name>
    <dbReference type="NCBI Taxonomy" id="400727"/>
    <lineage>
        <taxon>Eukaryota</taxon>
        <taxon>Metazoa</taxon>
        <taxon>Spiralia</taxon>
        <taxon>Lophotrochozoa</taxon>
        <taxon>Mollusca</taxon>
        <taxon>Gastropoda</taxon>
        <taxon>Caenogastropoda</taxon>
        <taxon>Architaenioglossa</taxon>
        <taxon>Ampullarioidea</taxon>
        <taxon>Ampullariidae</taxon>
        <taxon>Pomacea</taxon>
    </lineage>
</organism>
<dbReference type="InterPro" id="IPR008160">
    <property type="entry name" value="Collagen"/>
</dbReference>
<dbReference type="SMART" id="SM00408">
    <property type="entry name" value="IGc2"/>
    <property type="match status" value="1"/>
</dbReference>
<keyword evidence="3" id="KW-0479">Metal-binding</keyword>
<dbReference type="InterPro" id="IPR003598">
    <property type="entry name" value="Ig_sub2"/>
</dbReference>
<feature type="compositionally biased region" description="Polar residues" evidence="14">
    <location>
        <begin position="1165"/>
        <end position="1179"/>
    </location>
</feature>
<keyword evidence="11" id="KW-0131">Cell cycle</keyword>
<name>A0A2T7PSX2_POMCA</name>
<dbReference type="PROSITE" id="PS00028">
    <property type="entry name" value="ZINC_FINGER_C2H2_1"/>
    <property type="match status" value="2"/>
</dbReference>
<dbReference type="Pfam" id="PF13927">
    <property type="entry name" value="Ig_3"/>
    <property type="match status" value="1"/>
</dbReference>
<evidence type="ECO:0008006" key="20">
    <source>
        <dbReference type="Google" id="ProtNLM"/>
    </source>
</evidence>
<feature type="domain" description="THAP-type" evidence="17">
    <location>
        <begin position="1"/>
        <end position="97"/>
    </location>
</feature>
<comment type="similarity">
    <text evidence="2">Belongs to the THAP1 family.</text>
</comment>
<feature type="compositionally biased region" description="Basic and acidic residues" evidence="14">
    <location>
        <begin position="1077"/>
        <end position="1090"/>
    </location>
</feature>
<dbReference type="InterPro" id="IPR013783">
    <property type="entry name" value="Ig-like_fold"/>
</dbReference>
<dbReference type="InterPro" id="IPR006612">
    <property type="entry name" value="THAP_Znf"/>
</dbReference>
<feature type="compositionally biased region" description="Basic and acidic residues" evidence="14">
    <location>
        <begin position="1045"/>
        <end position="1066"/>
    </location>
</feature>
<dbReference type="PROSITE" id="PS50950">
    <property type="entry name" value="ZF_THAP"/>
    <property type="match status" value="1"/>
</dbReference>
<evidence type="ECO:0000256" key="4">
    <source>
        <dbReference type="ARBA" id="ARBA00022771"/>
    </source>
</evidence>
<feature type="compositionally biased region" description="Basic and acidic residues" evidence="14">
    <location>
        <begin position="1305"/>
        <end position="1323"/>
    </location>
</feature>
<feature type="compositionally biased region" description="Basic and acidic residues" evidence="14">
    <location>
        <begin position="1372"/>
        <end position="1429"/>
    </location>
</feature>
<dbReference type="InterPro" id="IPR013087">
    <property type="entry name" value="Znf_C2H2_type"/>
</dbReference>
<dbReference type="Gene3D" id="3.30.160.60">
    <property type="entry name" value="Classic Zinc Finger"/>
    <property type="match status" value="2"/>
</dbReference>
<dbReference type="SUPFAM" id="SSF48726">
    <property type="entry name" value="Immunoglobulin"/>
    <property type="match status" value="1"/>
</dbReference>
<dbReference type="STRING" id="400727.A0A2T7PSX2"/>
<evidence type="ECO:0000256" key="13">
    <source>
        <dbReference type="PROSITE-ProRule" id="PRU00309"/>
    </source>
</evidence>
<dbReference type="SMART" id="SM00409">
    <property type="entry name" value="IG"/>
    <property type="match status" value="1"/>
</dbReference>
<evidence type="ECO:0000256" key="1">
    <source>
        <dbReference type="ARBA" id="ARBA00004642"/>
    </source>
</evidence>
<feature type="region of interest" description="Disordered" evidence="14">
    <location>
        <begin position="418"/>
        <end position="453"/>
    </location>
</feature>
<evidence type="ECO:0000259" key="17">
    <source>
        <dbReference type="PROSITE" id="PS50950"/>
    </source>
</evidence>
<evidence type="ECO:0000256" key="10">
    <source>
        <dbReference type="ARBA" id="ARBA00023242"/>
    </source>
</evidence>
<dbReference type="InterPro" id="IPR038441">
    <property type="entry name" value="THAP_Znf_sf"/>
</dbReference>
<feature type="compositionally biased region" description="Pro residues" evidence="14">
    <location>
        <begin position="300"/>
        <end position="322"/>
    </location>
</feature>
<feature type="compositionally biased region" description="Gly residues" evidence="14">
    <location>
        <begin position="1615"/>
        <end position="1624"/>
    </location>
</feature>
<sequence length="1783" mass="196292">MPKQKRSGFGCAVWGCTLTHVDGVSMHSFPTNPNVRDKWIKFVQTCRAGFTTPTENSRICSKHFASDCYPVEYTWKREFGLEVRHKKLTEGAVPSIQKHEKSRPTRAEYYMGPQTRSSEPTSAPSKSVSTNNSTVTTPCISGPITVPSRSPYHTRTRVILVVGSEKKRFIFFKVTSSDFMMGRRGGGSPGSYGLRRRGSEPVSGIELMMECYDDALTPSQVIASKRARDEYRKAIRMIEAAKAGKLIGPEGQTLPTEPQVKVVNDTGCSPDIIIVGETPPSHTKARKRLQISPVSSPTTPAAPPPPPPPPISLSAQLPPPPSLQHVGPALPQTQTRPQMLAANSHLVGPVIPAGAIPQQVFRFVNYGQTAGANVPQNNQWVLRPIMPVMPQQVQKGPLPPVQQASPPASAQMPCIVSGTSGLGIKRPPDMPDSPSPPAKRQRKRTHTETDGSGNWVPLDEYYYGKMEGDPTYSEEKGEHRFKCWVCTKMLYNNIKAMMHLQGHIDSEKQQTLDLSDLTQCRHCYKQFDTPFEMQTHIEKVHMNNVNVLMCRICEKDHETRSALTTHMRQNHCACEMPYVCQLCNFRSSMYSDVVDHFKKKHDSSDNLLCLYCLRVFRVKFVSQGWGQTQVYYHHLLRHQSKTNNRKCTFCKLSFFSPQDLKTHRKMHHLPNQKGIIGANAKYSATDLVMIKVPESGLQPKKSSMLKSLNAPAVSKVTEHRGLRMPPQISTVYCFECKMLMSTPDHYKKYIQCSMCRFATSCSFAYAAHMMSFHSGQSTSVADNVPWERFLQSPLFCACGFASRYGNKIANHLVFCSKRTCSVVKPEILALDKQSEVEEQKDPRHKPDASILDVLGLVKKQCISSSSSSSSAEGEEPANREDIAEEQQDRDAVNVKIRTIRRQRRDPGRNGFGPASSKGPQVKEQMMLFPAEQDSDITNSDSVSHQEQHGESSVSIPGQDQLQQPNASSKTTDNREVCCSPQRVDHKDEPTACKSSPGGIEEEEVLTSRKCDGDDPATEISSETLSVAGKSGRGSHVEDSIEDDHGEGTTRDGDVKGEASDEEIKWDESDDEVSILSDAHEVGSKTDDQKLKQGNSDAEPLLQTPQTDDEDIDFVQEQNSNSSDNAELQPEVQDGSKAMEGECSELSMGDSSQEEESCEKDDEQSFLETVANQDGQNTAKDQGMMDQTEMKIEEVDSYSHQSQHETEHFQEKLSATEKSPCTEDTSDQEKPCTTDNQSKKSHWEDKETDISQEGGSLSGLADEASSLEDVPLASGKAEEEEGDQKENISLEELQGSHWSENVVETVKSHDTSKDCGDRVEEAKPSDNTQDNQPTSVYRLDTKEESSELDKSRILEAEEASKERSSETQSYPHCESHHTHERHFSRESDGRERSHDRWRDHQSMHADRRDRDRDTGGNYGRDRYDRDRSYDRQQYPDWQRDRHYDQSSPPYSTATLQLYGRIMDVDRGSTFMEGSCSLGHVWMHYTLMSLEYIGSAYLISRRTKISELVQNVPHPPEHGRNKRQVDNNLQLTGFEFILREMLAAQENVIQNHCNNATKVCPQGSKGEPGIPGTEGPPGFKGEPGRAGVKGVAGAAGMKGVPGSPGLDGPVGAAGNAGATGAGGPPGDKGRRGEKGEIGHQGPAGAEGAAGDKGEVGPVGPQGPQGARGSVGPAGPVGDVGPKGQQGPRGPAGPAGDPGMVQNVNCECLKMPKIREFASSIAVALGSPFHLTCEADGNPSPSVHWSGGTGNVLSIDHIQDQDLHAYTCTARSTLGLDTKSVTLTKP</sequence>
<dbReference type="InterPro" id="IPR026516">
    <property type="entry name" value="THAP1/10"/>
</dbReference>
<keyword evidence="10" id="KW-0539">Nucleus</keyword>
<dbReference type="Gene3D" id="2.60.40.10">
    <property type="entry name" value="Immunoglobulins"/>
    <property type="match status" value="1"/>
</dbReference>
<keyword evidence="9" id="KW-0804">Transcription</keyword>
<reference evidence="18 19" key="1">
    <citation type="submission" date="2018-04" db="EMBL/GenBank/DDBJ databases">
        <title>The genome of golden apple snail Pomacea canaliculata provides insight into stress tolerance and invasive adaptation.</title>
        <authorList>
            <person name="Liu C."/>
            <person name="Liu B."/>
            <person name="Ren Y."/>
            <person name="Zhang Y."/>
            <person name="Wang H."/>
            <person name="Li S."/>
            <person name="Jiang F."/>
            <person name="Yin L."/>
            <person name="Zhang G."/>
            <person name="Qian W."/>
            <person name="Fan W."/>
        </authorList>
    </citation>
    <scope>NUCLEOTIDE SEQUENCE [LARGE SCALE GENOMIC DNA]</scope>
    <source>
        <strain evidence="18">SZHN2017</strain>
        <tissue evidence="18">Muscle</tissue>
    </source>
</reference>
<feature type="compositionally biased region" description="Basic and acidic residues" evidence="14">
    <location>
        <begin position="1338"/>
        <end position="1364"/>
    </location>
</feature>
<dbReference type="SMART" id="SM00355">
    <property type="entry name" value="ZnF_C2H2"/>
    <property type="match status" value="6"/>
</dbReference>